<dbReference type="PANTHER" id="PTHR30461:SF19">
    <property type="entry name" value="SITE-SPECIFIC RECOMBINASE RESOLVASE FAMILY"/>
    <property type="match status" value="1"/>
</dbReference>
<feature type="active site" description="O-(5'-phospho-DNA)-serine intermediate" evidence="4">
    <location>
        <position position="11"/>
    </location>
</feature>
<dbReference type="PANTHER" id="PTHR30461">
    <property type="entry name" value="DNA-INVERTASE FROM LAMBDOID PROPHAGE"/>
    <property type="match status" value="1"/>
</dbReference>
<evidence type="ECO:0000256" key="3">
    <source>
        <dbReference type="ARBA" id="ARBA00023172"/>
    </source>
</evidence>
<dbReference type="RefSeq" id="WP_228153513.1">
    <property type="nucleotide sequence ID" value="NZ_PTIW01000002.1"/>
</dbReference>
<evidence type="ECO:0000313" key="7">
    <source>
        <dbReference type="Proteomes" id="UP000239861"/>
    </source>
</evidence>
<proteinExistence type="predicted"/>
<dbReference type="GO" id="GO:0015074">
    <property type="term" value="P:DNA integration"/>
    <property type="evidence" value="ECO:0007669"/>
    <property type="project" value="UniProtKB-KW"/>
</dbReference>
<protein>
    <submittedName>
        <fullName evidence="6">DNA invertase Pin-like site-specific DNA recombinase</fullName>
    </submittedName>
</protein>
<gene>
    <name evidence="6" type="ORF">B0F89_10234</name>
</gene>
<dbReference type="SMART" id="SM00857">
    <property type="entry name" value="Resolvase"/>
    <property type="match status" value="1"/>
</dbReference>
<dbReference type="PROSITE" id="PS00398">
    <property type="entry name" value="RECOMBINASES_2"/>
    <property type="match status" value="1"/>
</dbReference>
<dbReference type="InterPro" id="IPR036162">
    <property type="entry name" value="Resolvase-like_N_sf"/>
</dbReference>
<name>A0AB36ZYQ0_9BACT</name>
<keyword evidence="1" id="KW-0229">DNA integration</keyword>
<accession>A0AB36ZYQ0</accession>
<evidence type="ECO:0000256" key="4">
    <source>
        <dbReference type="PIRSR" id="PIRSR606118-50"/>
    </source>
</evidence>
<dbReference type="InterPro" id="IPR006118">
    <property type="entry name" value="Recombinase_CS"/>
</dbReference>
<evidence type="ECO:0000259" key="5">
    <source>
        <dbReference type="PROSITE" id="PS51736"/>
    </source>
</evidence>
<dbReference type="Gene3D" id="3.40.50.1390">
    <property type="entry name" value="Resolvase, N-terminal catalytic domain"/>
    <property type="match status" value="1"/>
</dbReference>
<dbReference type="SUPFAM" id="SSF53041">
    <property type="entry name" value="Resolvase-like"/>
    <property type="match status" value="1"/>
</dbReference>
<dbReference type="GO" id="GO:0000150">
    <property type="term" value="F:DNA strand exchange activity"/>
    <property type="evidence" value="ECO:0007669"/>
    <property type="project" value="InterPro"/>
</dbReference>
<dbReference type="GO" id="GO:0003677">
    <property type="term" value="F:DNA binding"/>
    <property type="evidence" value="ECO:0007669"/>
    <property type="project" value="UniProtKB-KW"/>
</dbReference>
<feature type="domain" description="Resolvase/invertase-type recombinase catalytic" evidence="5">
    <location>
        <begin position="3"/>
        <end position="147"/>
    </location>
</feature>
<dbReference type="AlphaFoldDB" id="A0AB36ZYQ0"/>
<reference evidence="6 7" key="1">
    <citation type="submission" date="2018-02" db="EMBL/GenBank/DDBJ databases">
        <title>Subsurface microbial communities from deep shales in Ohio and West Virginia, USA.</title>
        <authorList>
            <person name="Wrighton K."/>
        </authorList>
    </citation>
    <scope>NUCLEOTIDE SEQUENCE [LARGE SCALE GENOMIC DNA]</scope>
    <source>
        <strain evidence="6 7">MARC-MIP3H16</strain>
    </source>
</reference>
<dbReference type="InterPro" id="IPR006119">
    <property type="entry name" value="Resolv_N"/>
</dbReference>
<evidence type="ECO:0000256" key="1">
    <source>
        <dbReference type="ARBA" id="ARBA00022908"/>
    </source>
</evidence>
<dbReference type="EMBL" id="PTIW01000002">
    <property type="protein sequence ID" value="PPK62632.1"/>
    <property type="molecule type" value="Genomic_DNA"/>
</dbReference>
<keyword evidence="2" id="KW-0238">DNA-binding</keyword>
<dbReference type="Pfam" id="PF00239">
    <property type="entry name" value="Resolvase"/>
    <property type="match status" value="1"/>
</dbReference>
<evidence type="ECO:0000256" key="2">
    <source>
        <dbReference type="ARBA" id="ARBA00023125"/>
    </source>
</evidence>
<comment type="caution">
    <text evidence="6">The sequence shown here is derived from an EMBL/GenBank/DDBJ whole genome shotgun (WGS) entry which is preliminary data.</text>
</comment>
<dbReference type="Proteomes" id="UP000239861">
    <property type="component" value="Unassembled WGS sequence"/>
</dbReference>
<organism evidence="6 7">
    <name type="scientific">Malaciobacter marinus</name>
    <dbReference type="NCBI Taxonomy" id="505249"/>
    <lineage>
        <taxon>Bacteria</taxon>
        <taxon>Pseudomonadati</taxon>
        <taxon>Campylobacterota</taxon>
        <taxon>Epsilonproteobacteria</taxon>
        <taxon>Campylobacterales</taxon>
        <taxon>Arcobacteraceae</taxon>
        <taxon>Malaciobacter</taxon>
    </lineage>
</organism>
<dbReference type="CDD" id="cd03768">
    <property type="entry name" value="SR_ResInv"/>
    <property type="match status" value="1"/>
</dbReference>
<dbReference type="PROSITE" id="PS51736">
    <property type="entry name" value="RECOMBINASES_3"/>
    <property type="match status" value="1"/>
</dbReference>
<dbReference type="InterPro" id="IPR050639">
    <property type="entry name" value="SSR_resolvase"/>
</dbReference>
<sequence length="205" mass="23167">MPLFYGYTRVSTPSQSTKNQRNEIFEYAHTQNILLDKIIEVEMSSSKNKKERQIEDTLNQLSKGDVLIVTKLDRLGRSTIEVLQIIEDIKNKGIILHVVRDGLIVDGNVSSAVNDMMLTLLTGFAQMERNFISERTKSALAQRKAQGVKLGRKKGTIVKSKYDEKLDTIKELLNKNVSISSISKIIGIGTRQSLNNFIISRKLKE</sequence>
<keyword evidence="3" id="KW-0233">DNA recombination</keyword>
<evidence type="ECO:0000313" key="6">
    <source>
        <dbReference type="EMBL" id="PPK62632.1"/>
    </source>
</evidence>